<accession>A0AA43TW75</accession>
<evidence type="ECO:0000256" key="3">
    <source>
        <dbReference type="ARBA" id="ARBA00022448"/>
    </source>
</evidence>
<evidence type="ECO:0000256" key="6">
    <source>
        <dbReference type="ARBA" id="ARBA00023010"/>
    </source>
</evidence>
<comment type="similarity">
    <text evidence="2 9">Belongs to the nucleoporin Nup85 family.</text>
</comment>
<keyword evidence="4 9" id="KW-0509">mRNA transport</keyword>
<evidence type="ECO:0000256" key="2">
    <source>
        <dbReference type="ARBA" id="ARBA00005573"/>
    </source>
</evidence>
<keyword evidence="7 9" id="KW-0906">Nuclear pore complex</keyword>
<sequence>MSTFQMPFSSSPSGPSTPGSKPLRATRSGFLDSLASNPSTTLAGPPPSSAASFTPLGPPPSTLFGSSQLSPLKSSPYPYQNKSGTQSRSPKVARSSRIMGKSNGASTSLFRNHQNGATANAQDAASDTWSPDSDRFAFYDPKQQRAVDSALLDDIGSVHGENEFDFRTSPSNMSLNGNGTSLHGSYAAKSLSGATPGVYSNGLSSSFGAAPPRGAKRSRGGALITGRSLRAAQDMLLPRPDSGLTSIAKDMAREIGGPILSEPDDFIIDTEDVIDTLCRCEGESGIDRAPGSGTSISQASALLCQVWSPKSDKSDNVPAVRKTAILGIGPSIQTSSLEKATFIGSLLLQIHHPPPAKGKQALDLDLKTSSTSAFSSAMIERPKSKATALPKVLLDWLDNNHNPWGEVTNEVKTTLPSPTSHCNYWDVVLSLMLRGKIQEARRLFEAADFASADSAPQDRQPDGYTDVQIRNAHFVVSKAIEVLGKCPALTEEDWNVTGNDWAIFRNLVERATNELVEFAEGDVPWPESDETDLGLWRSTLKSSTLSHTQVVRRAESRVPWTVYQNLRTIYRILLGGTAEIVSSARDWIEATVGLTVWWDGDEESVATTKFQKSKPAFHRSRSRGRRSVDIDPELTYQDRLGRCFDRVTDDADEDAFQINSLDSVEVALALVFESKFQGVMSLVHSWSLPVACAISEISTLGGWFGSALPSANLMDSFDDSDSTVLGNNGQSEEILRRDTIMIEYANALRDRGNMHSQKNQVWKRGWEISIALFSRLGDSDMSREEMRILLESLPVKKNDEVEKILRICQYYGMEATGRIITEAYADRLAETANDYGTALVDYARAGSSKKVKAILDMLVSLSLNQSAAIPPFSKLDTGLRSLLQSPEKVLSKLALDDADAAAMLHRSLTGYATLRKFYEMRDGSPNGDTSTRATVGGVSGEGMKVAALLAIIDSAADNISGGLYDESRQAVVPVDGLLVLLGEAMAFVNQPASLLTPEQCLSLLRAIEDLQTAPSYIYDRCETYFRSTLETFRGKVKPASPRKLLREMSSATSTSSFMLVSMVNSQESDELENGMEVDHDAAEERPRQHEGRDWRAGMVSTAKGEDVLRILRLGLAQEMARHWIQGNAGRG</sequence>
<comment type="subunit">
    <text evidence="9">Component of the nuclear pore complex (NPC).</text>
</comment>
<organism evidence="11 12">
    <name type="scientific">Ramalina farinacea</name>
    <dbReference type="NCBI Taxonomy" id="258253"/>
    <lineage>
        <taxon>Eukaryota</taxon>
        <taxon>Fungi</taxon>
        <taxon>Dikarya</taxon>
        <taxon>Ascomycota</taxon>
        <taxon>Pezizomycotina</taxon>
        <taxon>Lecanoromycetes</taxon>
        <taxon>OSLEUM clade</taxon>
        <taxon>Lecanoromycetidae</taxon>
        <taxon>Lecanorales</taxon>
        <taxon>Lecanorineae</taxon>
        <taxon>Ramalinaceae</taxon>
        <taxon>Ramalina</taxon>
    </lineage>
</organism>
<dbReference type="PANTHER" id="PTHR13373:SF21">
    <property type="entry name" value="NUCLEAR PORE COMPLEX PROTEIN NUP85"/>
    <property type="match status" value="1"/>
</dbReference>
<name>A0AA43TW75_9LECA</name>
<evidence type="ECO:0000313" key="11">
    <source>
        <dbReference type="EMBL" id="MDI1490214.1"/>
    </source>
</evidence>
<dbReference type="GO" id="GO:0031080">
    <property type="term" value="C:nuclear pore outer ring"/>
    <property type="evidence" value="ECO:0007669"/>
    <property type="project" value="TreeGrafter"/>
</dbReference>
<keyword evidence="8 9" id="KW-0539">Nucleus</keyword>
<gene>
    <name evidence="11" type="ORF">OHK93_001414</name>
</gene>
<dbReference type="GO" id="GO:0031965">
    <property type="term" value="C:nuclear membrane"/>
    <property type="evidence" value="ECO:0007669"/>
    <property type="project" value="UniProtKB-UniRule"/>
</dbReference>
<keyword evidence="12" id="KW-1185">Reference proteome</keyword>
<feature type="compositionally biased region" description="Polar residues" evidence="10">
    <location>
        <begin position="63"/>
        <end position="89"/>
    </location>
</feature>
<comment type="function">
    <text evidence="9">Functions as a component of the nuclear pore complex (NPC).</text>
</comment>
<feature type="region of interest" description="Disordered" evidence="10">
    <location>
        <begin position="1068"/>
        <end position="1093"/>
    </location>
</feature>
<protein>
    <recommendedName>
        <fullName evidence="9">Nuclear pore complex protein Nup85</fullName>
    </recommendedName>
</protein>
<keyword evidence="5 9" id="KW-0653">Protein transport</keyword>
<dbReference type="GO" id="GO:0006606">
    <property type="term" value="P:protein import into nucleus"/>
    <property type="evidence" value="ECO:0007669"/>
    <property type="project" value="TreeGrafter"/>
</dbReference>
<feature type="region of interest" description="Disordered" evidence="10">
    <location>
        <begin position="1"/>
        <end position="111"/>
    </location>
</feature>
<evidence type="ECO:0000256" key="9">
    <source>
        <dbReference type="RuleBase" id="RU365073"/>
    </source>
</evidence>
<evidence type="ECO:0000313" key="12">
    <source>
        <dbReference type="Proteomes" id="UP001161017"/>
    </source>
</evidence>
<comment type="subcellular location">
    <subcellularLocation>
        <location evidence="1 9">Nucleus</location>
        <location evidence="1 9">Nuclear pore complex</location>
    </subcellularLocation>
</comment>
<dbReference type="GO" id="GO:0006406">
    <property type="term" value="P:mRNA export from nucleus"/>
    <property type="evidence" value="ECO:0007669"/>
    <property type="project" value="TreeGrafter"/>
</dbReference>
<dbReference type="GO" id="GO:0017056">
    <property type="term" value="F:structural constituent of nuclear pore"/>
    <property type="evidence" value="ECO:0007669"/>
    <property type="project" value="TreeGrafter"/>
</dbReference>
<keyword evidence="6 9" id="KW-0811">Translocation</keyword>
<feature type="compositionally biased region" description="Basic and acidic residues" evidence="10">
    <location>
        <begin position="1076"/>
        <end position="1093"/>
    </location>
</feature>
<dbReference type="EMBL" id="JAPUFD010000011">
    <property type="protein sequence ID" value="MDI1490214.1"/>
    <property type="molecule type" value="Genomic_DNA"/>
</dbReference>
<dbReference type="GO" id="GO:0045893">
    <property type="term" value="P:positive regulation of DNA-templated transcription"/>
    <property type="evidence" value="ECO:0007669"/>
    <property type="project" value="TreeGrafter"/>
</dbReference>
<dbReference type="Pfam" id="PF07575">
    <property type="entry name" value="Nucleopor_Nup85"/>
    <property type="match status" value="1"/>
</dbReference>
<comment type="caution">
    <text evidence="11">The sequence shown here is derived from an EMBL/GenBank/DDBJ whole genome shotgun (WGS) entry which is preliminary data.</text>
</comment>
<keyword evidence="9" id="KW-0472">Membrane</keyword>
<evidence type="ECO:0000256" key="5">
    <source>
        <dbReference type="ARBA" id="ARBA00022927"/>
    </source>
</evidence>
<feature type="compositionally biased region" description="Low complexity" evidence="10">
    <location>
        <begin position="7"/>
        <end position="22"/>
    </location>
</feature>
<evidence type="ECO:0000256" key="10">
    <source>
        <dbReference type="SAM" id="MobiDB-lite"/>
    </source>
</evidence>
<evidence type="ECO:0000256" key="1">
    <source>
        <dbReference type="ARBA" id="ARBA00004567"/>
    </source>
</evidence>
<dbReference type="Proteomes" id="UP001161017">
    <property type="component" value="Unassembled WGS sequence"/>
</dbReference>
<dbReference type="PANTHER" id="PTHR13373">
    <property type="entry name" value="FROUNT PROTEIN-RELATED"/>
    <property type="match status" value="1"/>
</dbReference>
<evidence type="ECO:0000256" key="7">
    <source>
        <dbReference type="ARBA" id="ARBA00023132"/>
    </source>
</evidence>
<dbReference type="InterPro" id="IPR011502">
    <property type="entry name" value="Nucleoporin_Nup85"/>
</dbReference>
<dbReference type="AlphaFoldDB" id="A0AA43TW75"/>
<proteinExistence type="inferred from homology"/>
<reference evidence="11" key="1">
    <citation type="journal article" date="2023" name="Genome Biol. Evol.">
        <title>First Whole Genome Sequence and Flow Cytometry Genome Size Data for the Lichen-Forming Fungus Ramalina farinacea (Ascomycota).</title>
        <authorList>
            <person name="Llewellyn T."/>
            <person name="Mian S."/>
            <person name="Hill R."/>
            <person name="Leitch I.J."/>
            <person name="Gaya E."/>
        </authorList>
    </citation>
    <scope>NUCLEOTIDE SEQUENCE</scope>
    <source>
        <strain evidence="11">LIQ254RAFAR</strain>
    </source>
</reference>
<evidence type="ECO:0000256" key="4">
    <source>
        <dbReference type="ARBA" id="ARBA00022816"/>
    </source>
</evidence>
<evidence type="ECO:0000256" key="8">
    <source>
        <dbReference type="ARBA" id="ARBA00023242"/>
    </source>
</evidence>
<keyword evidence="3 9" id="KW-0813">Transport</keyword>